<gene>
    <name evidence="1" type="ORF">H8S20_19270</name>
</gene>
<sequence>MKTTVKVNNKLAMISEMINDSTFQILEYENLSGISSVENTININRLQDCGITLKQVKIILDNSSVKIQSGALSFMKGNVSIKSNIENKTKFSQMIFKNKKIDESMIKPIIQGKGELFLESSIEYFTLIELEDDEIIVDDSVFYACEEEIEIYKLIKKTSQIINNEEIQLKLKGSGIVLLKIPIHESEILRCKLYKDRLIVKDDLVILRTGNIKLSVENSGNTIIRDAIDNDDKVNVYSGIGEVWIVPTKKIYNESVTIEDDCYYVEEDDAYEEEE</sequence>
<reference evidence="1 2" key="1">
    <citation type="submission" date="2020-08" db="EMBL/GenBank/DDBJ databases">
        <title>Genome public.</title>
        <authorList>
            <person name="Liu C."/>
            <person name="Sun Q."/>
        </authorList>
    </citation>
    <scope>NUCLEOTIDE SEQUENCE [LARGE SCALE GENOMIC DNA]</scope>
    <source>
        <strain evidence="1 2">NSJ-6</strain>
    </source>
</reference>
<name>A0ABR7DJ31_9CLOT</name>
<dbReference type="InterPro" id="IPR016031">
    <property type="entry name" value="Trp_RNA-bd_attenuator-like_dom"/>
</dbReference>
<dbReference type="RefSeq" id="WP_042281122.1">
    <property type="nucleotide sequence ID" value="NZ_JACOOO010000047.1"/>
</dbReference>
<comment type="caution">
    <text evidence="1">The sequence shown here is derived from an EMBL/GenBank/DDBJ whole genome shotgun (WGS) entry which is preliminary data.</text>
</comment>
<dbReference type="InterPro" id="IPR002838">
    <property type="entry name" value="AIM24"/>
</dbReference>
<dbReference type="Gene3D" id="3.60.160.10">
    <property type="entry name" value="Mitochondrial biogenesis AIM24"/>
    <property type="match status" value="1"/>
</dbReference>
<proteinExistence type="predicted"/>
<dbReference type="PANTHER" id="PTHR38074:SF1">
    <property type="entry name" value="ALTERED INHERITANCE OF MITOCHONDRIA PROTEIN 24, MITOCHONDRIAL"/>
    <property type="match status" value="1"/>
</dbReference>
<keyword evidence="2" id="KW-1185">Reference proteome</keyword>
<protein>
    <submittedName>
        <fullName evidence="1">AIM24 family protein</fullName>
    </submittedName>
</protein>
<dbReference type="SUPFAM" id="SSF51219">
    <property type="entry name" value="TRAP-like"/>
    <property type="match status" value="1"/>
</dbReference>
<dbReference type="Proteomes" id="UP000596929">
    <property type="component" value="Unassembled WGS sequence"/>
</dbReference>
<dbReference type="PANTHER" id="PTHR38074">
    <property type="entry name" value="ALTERED INHERITANCE OF MITOCHONDRIA PROTEIN 24, MITOCHONDRIAL"/>
    <property type="match status" value="1"/>
</dbReference>
<dbReference type="EMBL" id="JACOOO010000047">
    <property type="protein sequence ID" value="MBC5630972.1"/>
    <property type="molecule type" value="Genomic_DNA"/>
</dbReference>
<organism evidence="1 2">
    <name type="scientific">Clostridium hominis</name>
    <dbReference type="NCBI Taxonomy" id="2763036"/>
    <lineage>
        <taxon>Bacteria</taxon>
        <taxon>Bacillati</taxon>
        <taxon>Bacillota</taxon>
        <taxon>Clostridia</taxon>
        <taxon>Eubacteriales</taxon>
        <taxon>Clostridiaceae</taxon>
        <taxon>Clostridium</taxon>
    </lineage>
</organism>
<dbReference type="InterPro" id="IPR036983">
    <property type="entry name" value="AIM24_sf"/>
</dbReference>
<evidence type="ECO:0000313" key="2">
    <source>
        <dbReference type="Proteomes" id="UP000596929"/>
    </source>
</evidence>
<dbReference type="Pfam" id="PF01987">
    <property type="entry name" value="AIM24"/>
    <property type="match status" value="1"/>
</dbReference>
<evidence type="ECO:0000313" key="1">
    <source>
        <dbReference type="EMBL" id="MBC5630972.1"/>
    </source>
</evidence>
<accession>A0ABR7DJ31</accession>